<protein>
    <submittedName>
        <fullName evidence="1">Uncharacterized protein</fullName>
    </submittedName>
</protein>
<comment type="caution">
    <text evidence="1">The sequence shown here is derived from an EMBL/GenBank/DDBJ whole genome shotgun (WGS) entry which is preliminary data.</text>
</comment>
<keyword evidence="2" id="KW-1185">Reference proteome</keyword>
<evidence type="ECO:0000313" key="1">
    <source>
        <dbReference type="EMBL" id="KAG5625544.1"/>
    </source>
</evidence>
<name>A0A9J6ALL6_SOLCO</name>
<sequence length="71" mass="8638">MMHRVLEKNNKITEHNKPLNHVHIILLANHEFDLHKWYLEERHDFCLEEVKNGIEKKPEQTKENNISKLKN</sequence>
<organism evidence="1 2">
    <name type="scientific">Solanum commersonii</name>
    <name type="common">Commerson's wild potato</name>
    <name type="synonym">Commerson's nightshade</name>
    <dbReference type="NCBI Taxonomy" id="4109"/>
    <lineage>
        <taxon>Eukaryota</taxon>
        <taxon>Viridiplantae</taxon>
        <taxon>Streptophyta</taxon>
        <taxon>Embryophyta</taxon>
        <taxon>Tracheophyta</taxon>
        <taxon>Spermatophyta</taxon>
        <taxon>Magnoliopsida</taxon>
        <taxon>eudicotyledons</taxon>
        <taxon>Gunneridae</taxon>
        <taxon>Pentapetalae</taxon>
        <taxon>asterids</taxon>
        <taxon>lamiids</taxon>
        <taxon>Solanales</taxon>
        <taxon>Solanaceae</taxon>
        <taxon>Solanoideae</taxon>
        <taxon>Solaneae</taxon>
        <taxon>Solanum</taxon>
    </lineage>
</organism>
<proteinExistence type="predicted"/>
<accession>A0A9J6ALL6</accession>
<gene>
    <name evidence="1" type="ORF">H5410_010762</name>
</gene>
<dbReference type="EMBL" id="JACXVP010000002">
    <property type="protein sequence ID" value="KAG5625544.1"/>
    <property type="molecule type" value="Genomic_DNA"/>
</dbReference>
<dbReference type="Proteomes" id="UP000824120">
    <property type="component" value="Chromosome 2"/>
</dbReference>
<dbReference type="AlphaFoldDB" id="A0A9J6ALL6"/>
<reference evidence="1 2" key="1">
    <citation type="submission" date="2020-09" db="EMBL/GenBank/DDBJ databases">
        <title>De no assembly of potato wild relative species, Solanum commersonii.</title>
        <authorList>
            <person name="Cho K."/>
        </authorList>
    </citation>
    <scope>NUCLEOTIDE SEQUENCE [LARGE SCALE GENOMIC DNA]</scope>
    <source>
        <strain evidence="1">LZ3.2</strain>
        <tissue evidence="1">Leaf</tissue>
    </source>
</reference>
<evidence type="ECO:0000313" key="2">
    <source>
        <dbReference type="Proteomes" id="UP000824120"/>
    </source>
</evidence>